<dbReference type="Gramene" id="KCW75598">
    <property type="protein sequence ID" value="KCW75598"/>
    <property type="gene ID" value="EUGRSUZ_E04337"/>
</dbReference>
<dbReference type="EMBL" id="KK198757">
    <property type="protein sequence ID" value="KCW75598.1"/>
    <property type="molecule type" value="Genomic_DNA"/>
</dbReference>
<accession>A0A059CAW1</accession>
<proteinExistence type="predicted"/>
<dbReference type="InParanoid" id="A0A059CAW1"/>
<evidence type="ECO:0000313" key="2">
    <source>
        <dbReference type="EMBL" id="KCW75598.1"/>
    </source>
</evidence>
<name>A0A059CAW1_EUCGR</name>
<sequence length="89" mass="10316">MLQSRLVNRNPNSVLPSIETINSKMRETVHLQYITTTKCRRKTAWGMQITGKESENKSSRQTIRGKHKREEEIEDAYGQGGQTQERPEI</sequence>
<organism evidence="2">
    <name type="scientific">Eucalyptus grandis</name>
    <name type="common">Flooded gum</name>
    <dbReference type="NCBI Taxonomy" id="71139"/>
    <lineage>
        <taxon>Eukaryota</taxon>
        <taxon>Viridiplantae</taxon>
        <taxon>Streptophyta</taxon>
        <taxon>Embryophyta</taxon>
        <taxon>Tracheophyta</taxon>
        <taxon>Spermatophyta</taxon>
        <taxon>Magnoliopsida</taxon>
        <taxon>eudicotyledons</taxon>
        <taxon>Gunneridae</taxon>
        <taxon>Pentapetalae</taxon>
        <taxon>rosids</taxon>
        <taxon>malvids</taxon>
        <taxon>Myrtales</taxon>
        <taxon>Myrtaceae</taxon>
        <taxon>Myrtoideae</taxon>
        <taxon>Eucalypteae</taxon>
        <taxon>Eucalyptus</taxon>
    </lineage>
</organism>
<reference evidence="2" key="1">
    <citation type="submission" date="2013-07" db="EMBL/GenBank/DDBJ databases">
        <title>The genome of Eucalyptus grandis.</title>
        <authorList>
            <person name="Schmutz J."/>
            <person name="Hayes R."/>
            <person name="Myburg A."/>
            <person name="Tuskan G."/>
            <person name="Grattapaglia D."/>
            <person name="Rokhsar D.S."/>
        </authorList>
    </citation>
    <scope>NUCLEOTIDE SEQUENCE</scope>
    <source>
        <tissue evidence="2">Leaf extractions</tissue>
    </source>
</reference>
<evidence type="ECO:0000256" key="1">
    <source>
        <dbReference type="SAM" id="MobiDB-lite"/>
    </source>
</evidence>
<dbReference type="AlphaFoldDB" id="A0A059CAW1"/>
<protein>
    <submittedName>
        <fullName evidence="2">Uncharacterized protein</fullName>
    </submittedName>
</protein>
<gene>
    <name evidence="2" type="ORF">EUGRSUZ_E04337</name>
</gene>
<feature type="region of interest" description="Disordered" evidence="1">
    <location>
        <begin position="49"/>
        <end position="89"/>
    </location>
</feature>